<organism evidence="1 2">
    <name type="scientific">Caerostris extrusa</name>
    <name type="common">Bark spider</name>
    <name type="synonym">Caerostris bankana</name>
    <dbReference type="NCBI Taxonomy" id="172846"/>
    <lineage>
        <taxon>Eukaryota</taxon>
        <taxon>Metazoa</taxon>
        <taxon>Ecdysozoa</taxon>
        <taxon>Arthropoda</taxon>
        <taxon>Chelicerata</taxon>
        <taxon>Arachnida</taxon>
        <taxon>Araneae</taxon>
        <taxon>Araneomorphae</taxon>
        <taxon>Entelegynae</taxon>
        <taxon>Araneoidea</taxon>
        <taxon>Araneidae</taxon>
        <taxon>Caerostris</taxon>
    </lineage>
</organism>
<dbReference type="EMBL" id="BPLR01019064">
    <property type="protein sequence ID" value="GIZ04299.1"/>
    <property type="molecule type" value="Genomic_DNA"/>
</dbReference>
<accession>A0AAV4YDJ7</accession>
<comment type="caution">
    <text evidence="1">The sequence shown here is derived from an EMBL/GenBank/DDBJ whole genome shotgun (WGS) entry which is preliminary data.</text>
</comment>
<proteinExistence type="predicted"/>
<gene>
    <name evidence="1" type="ORF">CEXT_482041</name>
</gene>
<reference evidence="1 2" key="1">
    <citation type="submission" date="2021-06" db="EMBL/GenBank/DDBJ databases">
        <title>Caerostris extrusa draft genome.</title>
        <authorList>
            <person name="Kono N."/>
            <person name="Arakawa K."/>
        </authorList>
    </citation>
    <scope>NUCLEOTIDE SEQUENCE [LARGE SCALE GENOMIC DNA]</scope>
</reference>
<keyword evidence="2" id="KW-1185">Reference proteome</keyword>
<evidence type="ECO:0000313" key="2">
    <source>
        <dbReference type="Proteomes" id="UP001054945"/>
    </source>
</evidence>
<name>A0AAV4YDJ7_CAEEX</name>
<sequence length="92" mass="10562">MQTINYLLSTGMCTHPLFIRAFRKRNKHSIPVLSLEWKITPEHIRKSLTTGIITPCRAHRHAADFITALLPRAEKAGLCVFFFCFSRVMSLC</sequence>
<dbReference type="AlphaFoldDB" id="A0AAV4YDJ7"/>
<protein>
    <submittedName>
        <fullName evidence="1">Uncharacterized protein</fullName>
    </submittedName>
</protein>
<evidence type="ECO:0000313" key="1">
    <source>
        <dbReference type="EMBL" id="GIZ04299.1"/>
    </source>
</evidence>
<dbReference type="Proteomes" id="UP001054945">
    <property type="component" value="Unassembled WGS sequence"/>
</dbReference>